<proteinExistence type="predicted"/>
<dbReference type="Proteomes" id="UP000680020">
    <property type="component" value="Unassembled WGS sequence"/>
</dbReference>
<keyword evidence="1" id="KW-0812">Transmembrane</keyword>
<dbReference type="AlphaFoldDB" id="A0A162V0J7"/>
<gene>
    <name evidence="2" type="ORF">J7561_08535</name>
</gene>
<keyword evidence="1" id="KW-1133">Transmembrane helix</keyword>
<name>A0A162V0J7_9GAMM</name>
<comment type="caution">
    <text evidence="2">The sequence shown here is derived from an EMBL/GenBank/DDBJ whole genome shotgun (WGS) entry which is preliminary data.</text>
</comment>
<feature type="transmembrane region" description="Helical" evidence="1">
    <location>
        <begin position="37"/>
        <end position="60"/>
    </location>
</feature>
<evidence type="ECO:0000256" key="1">
    <source>
        <dbReference type="SAM" id="Phobius"/>
    </source>
</evidence>
<reference evidence="2" key="1">
    <citation type="submission" date="2021-03" db="EMBL/GenBank/DDBJ databases">
        <title>Identification and antibiotic profiling of Wohlfahrtiimonas chitiniclastica, an underestimated human pathogen.</title>
        <authorList>
            <person name="Kopf A."/>
            <person name="Bunk B."/>
            <person name="Coldewey S."/>
            <person name="Gunzer F."/>
            <person name="Riedel T."/>
            <person name="Schroettner P."/>
        </authorList>
    </citation>
    <scope>NUCLEOTIDE SEQUENCE</scope>
    <source>
        <strain evidence="2">DSM 100917</strain>
    </source>
</reference>
<dbReference type="GeneID" id="58264543"/>
<evidence type="ECO:0000313" key="2">
    <source>
        <dbReference type="EMBL" id="MBS7825249.1"/>
    </source>
</evidence>
<dbReference type="EMBL" id="JAGIBU010000009">
    <property type="protein sequence ID" value="MBS7825249.1"/>
    <property type="molecule type" value="Genomic_DNA"/>
</dbReference>
<sequence length="86" mass="9702">MLKFNTFIFYLGIFLTGLGLVVGLPLIIIGYQDVGMYLTTMIAPLGFLLFFTGFIGAVALRPHEERIKSDVESRQKAEKYQRTVPD</sequence>
<dbReference type="RefSeq" id="WP_008315949.1">
    <property type="nucleotide sequence ID" value="NZ_CP115969.1"/>
</dbReference>
<organism evidence="2 3">
    <name type="scientific">Wohlfahrtiimonas chitiniclastica</name>
    <dbReference type="NCBI Taxonomy" id="400946"/>
    <lineage>
        <taxon>Bacteria</taxon>
        <taxon>Pseudomonadati</taxon>
        <taxon>Pseudomonadota</taxon>
        <taxon>Gammaproteobacteria</taxon>
        <taxon>Cardiobacteriales</taxon>
        <taxon>Ignatzschineriaceae</taxon>
        <taxon>Wohlfahrtiimonas</taxon>
    </lineage>
</organism>
<evidence type="ECO:0000313" key="3">
    <source>
        <dbReference type="Proteomes" id="UP000680020"/>
    </source>
</evidence>
<feature type="transmembrane region" description="Helical" evidence="1">
    <location>
        <begin position="7"/>
        <end position="31"/>
    </location>
</feature>
<keyword evidence="1" id="KW-0472">Membrane</keyword>
<protein>
    <submittedName>
        <fullName evidence="2">Uncharacterized protein</fullName>
    </submittedName>
</protein>
<accession>A0A162V0J7</accession>